<evidence type="ECO:0000256" key="7">
    <source>
        <dbReference type="RuleBase" id="RU079119"/>
    </source>
</evidence>
<feature type="transmembrane region" description="Helical" evidence="7">
    <location>
        <begin position="191"/>
        <end position="215"/>
    </location>
</feature>
<dbReference type="EC" id="2.3.1.225" evidence="7"/>
<feature type="transmembrane region" description="Helical" evidence="7">
    <location>
        <begin position="7"/>
        <end position="36"/>
    </location>
</feature>
<dbReference type="InterPro" id="IPR039859">
    <property type="entry name" value="PFA4/ZDH16/20/ERF2-like"/>
</dbReference>
<gene>
    <name evidence="9" type="ORF">M0812_21146</name>
</gene>
<keyword evidence="3 7" id="KW-0812">Transmembrane</keyword>
<dbReference type="AlphaFoldDB" id="A0AAV7YTG1"/>
<comment type="caution">
    <text evidence="9">The sequence shown here is derived from an EMBL/GenBank/DDBJ whole genome shotgun (WGS) entry which is preliminary data.</text>
</comment>
<dbReference type="InterPro" id="IPR001594">
    <property type="entry name" value="Palmitoyltrfase_DHHC"/>
</dbReference>
<keyword evidence="5 7" id="KW-0472">Membrane</keyword>
<evidence type="ECO:0000256" key="5">
    <source>
        <dbReference type="ARBA" id="ARBA00023136"/>
    </source>
</evidence>
<proteinExistence type="inferred from homology"/>
<feature type="transmembrane region" description="Helical" evidence="7">
    <location>
        <begin position="48"/>
        <end position="70"/>
    </location>
</feature>
<reference evidence="9" key="1">
    <citation type="submission" date="2022-08" db="EMBL/GenBank/DDBJ databases">
        <title>Novel sulphate-reducing endosymbionts in the free-living metamonad Anaeramoeba.</title>
        <authorList>
            <person name="Jerlstrom-Hultqvist J."/>
            <person name="Cepicka I."/>
            <person name="Gallot-Lavallee L."/>
            <person name="Salas-Leiva D."/>
            <person name="Curtis B.A."/>
            <person name="Zahonova K."/>
            <person name="Pipaliya S."/>
            <person name="Dacks J."/>
            <person name="Roger A.J."/>
        </authorList>
    </citation>
    <scope>NUCLEOTIDE SEQUENCE</scope>
    <source>
        <strain evidence="9">Busselton2</strain>
    </source>
</reference>
<evidence type="ECO:0000256" key="1">
    <source>
        <dbReference type="ARBA" id="ARBA00004141"/>
    </source>
</evidence>
<evidence type="ECO:0000313" key="10">
    <source>
        <dbReference type="Proteomes" id="UP001146793"/>
    </source>
</evidence>
<evidence type="ECO:0000256" key="4">
    <source>
        <dbReference type="ARBA" id="ARBA00022989"/>
    </source>
</evidence>
<name>A0AAV7YTG1_9EUKA</name>
<comment type="domain">
    <text evidence="7">The DHHC domain is required for palmitoyltransferase activity.</text>
</comment>
<evidence type="ECO:0000256" key="3">
    <source>
        <dbReference type="ARBA" id="ARBA00022692"/>
    </source>
</evidence>
<dbReference type="PANTHER" id="PTHR12246">
    <property type="entry name" value="PALMITOYLTRANSFERASE ZDHHC16"/>
    <property type="match status" value="1"/>
</dbReference>
<accession>A0AAV7YTG1</accession>
<feature type="domain" description="Palmitoyltransferase DHHC" evidence="8">
    <location>
        <begin position="99"/>
        <end position="226"/>
    </location>
</feature>
<comment type="subcellular location">
    <subcellularLocation>
        <location evidence="1">Membrane</location>
        <topology evidence="1">Multi-pass membrane protein</topology>
    </subcellularLocation>
</comment>
<organism evidence="9 10">
    <name type="scientific">Anaeramoeba flamelloides</name>
    <dbReference type="NCBI Taxonomy" id="1746091"/>
    <lineage>
        <taxon>Eukaryota</taxon>
        <taxon>Metamonada</taxon>
        <taxon>Anaeramoebidae</taxon>
        <taxon>Anaeramoeba</taxon>
    </lineage>
</organism>
<protein>
    <recommendedName>
        <fullName evidence="7">Palmitoyltransferase</fullName>
        <ecNumber evidence="7">2.3.1.225</ecNumber>
    </recommendedName>
</protein>
<evidence type="ECO:0000313" key="9">
    <source>
        <dbReference type="EMBL" id="KAJ3432215.1"/>
    </source>
</evidence>
<feature type="transmembrane region" description="Helical" evidence="7">
    <location>
        <begin position="150"/>
        <end position="171"/>
    </location>
</feature>
<evidence type="ECO:0000259" key="8">
    <source>
        <dbReference type="Pfam" id="PF01529"/>
    </source>
</evidence>
<dbReference type="Proteomes" id="UP001146793">
    <property type="component" value="Unassembled WGS sequence"/>
</dbReference>
<sequence length="294" mass="34767">MNCSFQFLIFLFFKSLGIFAIGLATFVVSTVVVGYYKSYYPFLLTKSFPFLVSHLIIFSWLIGGVVYSYYKVIRTKPGGVPLGMKTREQIDQIKQGRSKKYRYCKKCDNIKPPRCHHDRVTGKCVLKMDHYCVWINDCVGHYNHKFFLQFLTYCCLGCLYIVLCTFTPFLVDIGFLKPSSTTNQNYEKCSILFVICLVCLISVSFLLFWHMFLALTNQTTIEYYENKDRKAYCNENGLIYKNEYDLGKRNNWNWFFELKENDRWWKFLFNFRRISNDGITYPKANSTKKSENIL</sequence>
<dbReference type="PROSITE" id="PS50216">
    <property type="entry name" value="DHHC"/>
    <property type="match status" value="1"/>
</dbReference>
<dbReference type="Pfam" id="PF01529">
    <property type="entry name" value="DHHC"/>
    <property type="match status" value="1"/>
</dbReference>
<dbReference type="GO" id="GO:0016020">
    <property type="term" value="C:membrane"/>
    <property type="evidence" value="ECO:0007669"/>
    <property type="project" value="UniProtKB-SubCell"/>
</dbReference>
<comment type="catalytic activity">
    <reaction evidence="7">
        <text>L-cysteinyl-[protein] + hexadecanoyl-CoA = S-hexadecanoyl-L-cysteinyl-[protein] + CoA</text>
        <dbReference type="Rhea" id="RHEA:36683"/>
        <dbReference type="Rhea" id="RHEA-COMP:10131"/>
        <dbReference type="Rhea" id="RHEA-COMP:11032"/>
        <dbReference type="ChEBI" id="CHEBI:29950"/>
        <dbReference type="ChEBI" id="CHEBI:57287"/>
        <dbReference type="ChEBI" id="CHEBI:57379"/>
        <dbReference type="ChEBI" id="CHEBI:74151"/>
        <dbReference type="EC" id="2.3.1.225"/>
    </reaction>
</comment>
<evidence type="ECO:0000256" key="6">
    <source>
        <dbReference type="ARBA" id="ARBA00023315"/>
    </source>
</evidence>
<dbReference type="GO" id="GO:0019706">
    <property type="term" value="F:protein-cysteine S-palmitoyltransferase activity"/>
    <property type="evidence" value="ECO:0007669"/>
    <property type="project" value="UniProtKB-EC"/>
</dbReference>
<keyword evidence="4 7" id="KW-1133">Transmembrane helix</keyword>
<evidence type="ECO:0000256" key="2">
    <source>
        <dbReference type="ARBA" id="ARBA00022679"/>
    </source>
</evidence>
<dbReference type="EMBL" id="JANTQA010000047">
    <property type="protein sequence ID" value="KAJ3432215.1"/>
    <property type="molecule type" value="Genomic_DNA"/>
</dbReference>
<keyword evidence="2 7" id="KW-0808">Transferase</keyword>
<keyword evidence="6 7" id="KW-0012">Acyltransferase</keyword>
<comment type="similarity">
    <text evidence="7">Belongs to the DHHC palmitoyltransferase family.</text>
</comment>